<evidence type="ECO:0000256" key="7">
    <source>
        <dbReference type="ARBA" id="ARBA00022840"/>
    </source>
</evidence>
<dbReference type="EC" id="6.1.1.5" evidence="3"/>
<dbReference type="GO" id="GO:0005524">
    <property type="term" value="F:ATP binding"/>
    <property type="evidence" value="ECO:0007669"/>
    <property type="project" value="UniProtKB-KW"/>
</dbReference>
<evidence type="ECO:0000256" key="1">
    <source>
        <dbReference type="ARBA" id="ARBA00004496"/>
    </source>
</evidence>
<keyword evidence="8" id="KW-0648">Protein biosynthesis</keyword>
<reference evidence="14" key="1">
    <citation type="submission" date="2021-01" db="EMBL/GenBank/DDBJ databases">
        <authorList>
            <person name="Corre E."/>
            <person name="Pelletier E."/>
            <person name="Niang G."/>
            <person name="Scheremetjew M."/>
            <person name="Finn R."/>
            <person name="Kale V."/>
            <person name="Holt S."/>
            <person name="Cochrane G."/>
            <person name="Meng A."/>
            <person name="Brown T."/>
            <person name="Cohen L."/>
        </authorList>
    </citation>
    <scope>NUCLEOTIDE SEQUENCE</scope>
    <source>
        <strain evidence="14">CCMP3107</strain>
    </source>
</reference>
<comment type="catalytic activity">
    <reaction evidence="11">
        <text>tRNA(Ile) + L-isoleucine + ATP = L-isoleucyl-tRNA(Ile) + AMP + diphosphate</text>
        <dbReference type="Rhea" id="RHEA:11060"/>
        <dbReference type="Rhea" id="RHEA-COMP:9666"/>
        <dbReference type="Rhea" id="RHEA-COMP:9695"/>
        <dbReference type="ChEBI" id="CHEBI:30616"/>
        <dbReference type="ChEBI" id="CHEBI:33019"/>
        <dbReference type="ChEBI" id="CHEBI:58045"/>
        <dbReference type="ChEBI" id="CHEBI:78442"/>
        <dbReference type="ChEBI" id="CHEBI:78528"/>
        <dbReference type="ChEBI" id="CHEBI:456215"/>
        <dbReference type="EC" id="6.1.1.5"/>
    </reaction>
</comment>
<evidence type="ECO:0000256" key="2">
    <source>
        <dbReference type="ARBA" id="ARBA00005594"/>
    </source>
</evidence>
<keyword evidence="4" id="KW-0963">Cytoplasm</keyword>
<dbReference type="AlphaFoldDB" id="A0A7S3XRA7"/>
<evidence type="ECO:0000313" key="14">
    <source>
        <dbReference type="EMBL" id="CAE0629887.1"/>
    </source>
</evidence>
<dbReference type="SUPFAM" id="SSF52374">
    <property type="entry name" value="Nucleotidylyl transferase"/>
    <property type="match status" value="1"/>
</dbReference>
<proteinExistence type="inferred from homology"/>
<name>A0A7S3XRA7_HETAK</name>
<organism evidence="14">
    <name type="scientific">Heterosigma akashiwo</name>
    <name type="common">Chromophytic alga</name>
    <name type="synonym">Heterosigma carterae</name>
    <dbReference type="NCBI Taxonomy" id="2829"/>
    <lineage>
        <taxon>Eukaryota</taxon>
        <taxon>Sar</taxon>
        <taxon>Stramenopiles</taxon>
        <taxon>Ochrophyta</taxon>
        <taxon>Raphidophyceae</taxon>
        <taxon>Chattonellales</taxon>
        <taxon>Chattonellaceae</taxon>
        <taxon>Heterosigma</taxon>
    </lineage>
</organism>
<keyword evidence="5" id="KW-0436">Ligase</keyword>
<dbReference type="SUPFAM" id="SSF50677">
    <property type="entry name" value="ValRS/IleRS/LeuRS editing domain"/>
    <property type="match status" value="1"/>
</dbReference>
<sequence length="1093" mass="121638">MNGHYVSRRFGWDCHGLPVEYEIDQMLKITDRDQIVGPEGMGIAAYNAECRKIVTRYTKEWEVTVSRMGRWIDFENDYKTMLPWFMESVWWVFKTMFEKGLVYRGYKVMPYSTACSTPLSNFEAGLNYKDVKDPAIVVSFPVEGEEASLLAWTTTPWTLPSNLALCVNVDFDYVKVRDVAGGKVYYLAKERLCQLYPQMLTKKWKPEKAGETFEILEELKGAALVGRRYTPLFPYFAARAESHGNFRVVSDGYVTSDSGTGIVHQAPAFGEDDYRVCLEHGLIAKDEEAPCPVDFNGRFTEAVADFQGRHIKEADADICAHLKERGRLVQKAVYDHSYPFCWRSDTPLIYKAVPSWFVSVEKIKERLLANNDQTYWVPAFVKEKRFHNWLRDAKDWAISRNRFWGTPIPLWCSDDYQEIVAVGSVDELEALSGVRVEDLHREHIDHITIPSKEGRGALRRVDEVFDCWFESGSMPYAQQHYPFENKERFEAGFPADFIAEGLDQTRGWFYTLMVISTALFDKPAFKNLIVNGLVLAGDGKKMSKRLKNYPDPSIVVSKYGADALRLYLVNSPVVRAEPLRFKEEGVLAVVKDVFLPWYNAFRFFMQNARRWELTHPEGGGRRFAPDAAAAAGSANPTDAWILAAKEDLIKFVRQEMGAYRLYTVVPELLTFLNHLTNWYIRLNRDRLKGKDGPAEAHAALCCLYDVLFALCLLMAPLTPFFAETLYQHLRPFRPEAADAGAAEDAPGKAASVHYCTLPAARAGAPSDAAIGAKMAVLRRAVELGRVARERRNLSLKHPVRAVVVVCADRAKLDGLRELAGYVRSELNAVTLELTADEDAWCKYTAETNNKALGKRLGKDLRAVRAAAARLTNDQLRAFQAEGALTLEGHALGAEDLVVRREFIGDTARYEADTAPDGSFVVALDTTRDAALEQMGTAREVVNRVQKLRKAAGLQMEDAVEVFFEEEAGKTAVAAALAANAGLLEGALGAAPLPLGARAPRALEIAREEAEVAGSRCVVAVCRPCPVVDAARVGAQAAGVETLLASLDPAALAAAAAGGEPLEVTLDGRALRLRPGADFFLSRTEQERAARGKK</sequence>
<dbReference type="EMBL" id="HBIU01018438">
    <property type="protein sequence ID" value="CAE0629887.1"/>
    <property type="molecule type" value="Transcribed_RNA"/>
</dbReference>
<feature type="domain" description="Methionyl/Valyl/Leucyl/Isoleucyl-tRNA synthetase anticodon-binding" evidence="13">
    <location>
        <begin position="638"/>
        <end position="802"/>
    </location>
</feature>
<keyword evidence="9" id="KW-0030">Aminoacyl-tRNA synthetase</keyword>
<dbReference type="FunFam" id="1.10.730.10:FF:000004">
    <property type="entry name" value="Isoleucyl-tRNA synthetase, cytoplasmic"/>
    <property type="match status" value="1"/>
</dbReference>
<dbReference type="CDD" id="cd07961">
    <property type="entry name" value="Anticodon_Ia_Ile_ABEc"/>
    <property type="match status" value="1"/>
</dbReference>
<evidence type="ECO:0000256" key="11">
    <source>
        <dbReference type="ARBA" id="ARBA00048359"/>
    </source>
</evidence>
<evidence type="ECO:0000259" key="13">
    <source>
        <dbReference type="Pfam" id="PF08264"/>
    </source>
</evidence>
<dbReference type="Pfam" id="PF00133">
    <property type="entry name" value="tRNA-synt_1"/>
    <property type="match status" value="1"/>
</dbReference>
<protein>
    <recommendedName>
        <fullName evidence="3">isoleucine--tRNA ligase</fullName>
        <ecNumber evidence="3">6.1.1.5</ecNumber>
    </recommendedName>
    <alternativeName>
        <fullName evidence="10">Isoleucyl-tRNA synthetase</fullName>
    </alternativeName>
</protein>
<evidence type="ECO:0000256" key="10">
    <source>
        <dbReference type="ARBA" id="ARBA00032665"/>
    </source>
</evidence>
<comment type="subcellular location">
    <subcellularLocation>
        <location evidence="1">Cytoplasm</location>
    </subcellularLocation>
</comment>
<dbReference type="InterPro" id="IPR033709">
    <property type="entry name" value="Anticodon_Ile_ABEc"/>
</dbReference>
<dbReference type="GO" id="GO:0005737">
    <property type="term" value="C:cytoplasm"/>
    <property type="evidence" value="ECO:0007669"/>
    <property type="project" value="UniProtKB-SubCell"/>
</dbReference>
<dbReference type="PANTHER" id="PTHR42780:SF1">
    <property type="entry name" value="ISOLEUCINE--TRNA LIGASE, CYTOPLASMIC"/>
    <property type="match status" value="1"/>
</dbReference>
<dbReference type="InterPro" id="IPR002301">
    <property type="entry name" value="Ile-tRNA-ligase"/>
</dbReference>
<dbReference type="CDD" id="cd00818">
    <property type="entry name" value="IleRS_core"/>
    <property type="match status" value="1"/>
</dbReference>
<dbReference type="Gene3D" id="3.40.50.620">
    <property type="entry name" value="HUPs"/>
    <property type="match status" value="2"/>
</dbReference>
<dbReference type="InterPro" id="IPR013155">
    <property type="entry name" value="M/V/L/I-tRNA-synth_anticd-bd"/>
</dbReference>
<evidence type="ECO:0000259" key="12">
    <source>
        <dbReference type="Pfam" id="PF00133"/>
    </source>
</evidence>
<dbReference type="GO" id="GO:0006428">
    <property type="term" value="P:isoleucyl-tRNA aminoacylation"/>
    <property type="evidence" value="ECO:0007669"/>
    <property type="project" value="InterPro"/>
</dbReference>
<dbReference type="GO" id="GO:0000049">
    <property type="term" value="F:tRNA binding"/>
    <property type="evidence" value="ECO:0007669"/>
    <property type="project" value="InterPro"/>
</dbReference>
<dbReference type="PANTHER" id="PTHR42780">
    <property type="entry name" value="SOLEUCYL-TRNA SYNTHETASE"/>
    <property type="match status" value="1"/>
</dbReference>
<keyword evidence="7" id="KW-0067">ATP-binding</keyword>
<dbReference type="SUPFAM" id="SSF47323">
    <property type="entry name" value="Anticodon-binding domain of a subclass of class I aminoacyl-tRNA synthetases"/>
    <property type="match status" value="1"/>
</dbReference>
<evidence type="ECO:0000256" key="9">
    <source>
        <dbReference type="ARBA" id="ARBA00023146"/>
    </source>
</evidence>
<dbReference type="NCBIfam" id="TIGR00392">
    <property type="entry name" value="ileS"/>
    <property type="match status" value="1"/>
</dbReference>
<dbReference type="InterPro" id="IPR009008">
    <property type="entry name" value="Val/Leu/Ile-tRNA-synth_edit"/>
</dbReference>
<evidence type="ECO:0000256" key="5">
    <source>
        <dbReference type="ARBA" id="ARBA00022598"/>
    </source>
</evidence>
<accession>A0A7S3XRA7</accession>
<dbReference type="InterPro" id="IPR009080">
    <property type="entry name" value="tRNAsynth_Ia_anticodon-bd"/>
</dbReference>
<dbReference type="Pfam" id="PF19302">
    <property type="entry name" value="DUF5915"/>
    <property type="match status" value="1"/>
</dbReference>
<dbReference type="Pfam" id="PF08264">
    <property type="entry name" value="Anticodon_1"/>
    <property type="match status" value="1"/>
</dbReference>
<dbReference type="InterPro" id="IPR014729">
    <property type="entry name" value="Rossmann-like_a/b/a_fold"/>
</dbReference>
<dbReference type="GO" id="GO:0002161">
    <property type="term" value="F:aminoacyl-tRNA deacylase activity"/>
    <property type="evidence" value="ECO:0007669"/>
    <property type="project" value="InterPro"/>
</dbReference>
<comment type="similarity">
    <text evidence="2">Belongs to the class-I aminoacyl-tRNA synthetase family.</text>
</comment>
<keyword evidence="6" id="KW-0547">Nucleotide-binding</keyword>
<feature type="domain" description="Aminoacyl-tRNA synthetase class Ia" evidence="12">
    <location>
        <begin position="1"/>
        <end position="577"/>
    </location>
</feature>
<dbReference type="Gene3D" id="3.90.740.10">
    <property type="entry name" value="Valyl/Leucyl/Isoleucyl-tRNA synthetase, editing domain"/>
    <property type="match status" value="1"/>
</dbReference>
<dbReference type="GO" id="GO:0004822">
    <property type="term" value="F:isoleucine-tRNA ligase activity"/>
    <property type="evidence" value="ECO:0007669"/>
    <property type="project" value="UniProtKB-EC"/>
</dbReference>
<evidence type="ECO:0000256" key="4">
    <source>
        <dbReference type="ARBA" id="ARBA00022490"/>
    </source>
</evidence>
<dbReference type="PRINTS" id="PR00984">
    <property type="entry name" value="TRNASYNTHILE"/>
</dbReference>
<dbReference type="FunFam" id="3.40.50.620:FF:000050">
    <property type="entry name" value="Isoleucyl-tRNA synthetase,cytoplasmic"/>
    <property type="match status" value="1"/>
</dbReference>
<dbReference type="InterPro" id="IPR002300">
    <property type="entry name" value="aa-tRNA-synth_Ia"/>
</dbReference>
<gene>
    <name evidence="14" type="ORF">HAKA00212_LOCUS8575</name>
</gene>
<dbReference type="Gene3D" id="1.10.730.10">
    <property type="entry name" value="Isoleucyl-tRNA Synthetase, Domain 1"/>
    <property type="match status" value="1"/>
</dbReference>
<evidence type="ECO:0000256" key="8">
    <source>
        <dbReference type="ARBA" id="ARBA00022917"/>
    </source>
</evidence>
<evidence type="ECO:0000256" key="6">
    <source>
        <dbReference type="ARBA" id="ARBA00022741"/>
    </source>
</evidence>
<evidence type="ECO:0000256" key="3">
    <source>
        <dbReference type="ARBA" id="ARBA00013165"/>
    </source>
</evidence>
<dbReference type="InterPro" id="IPR023586">
    <property type="entry name" value="Ile-tRNA-ligase_type2"/>
</dbReference>